<keyword evidence="4" id="KW-1185">Reference proteome</keyword>
<reference evidence="3 4" key="1">
    <citation type="journal article" date="2019" name="Nat. Commun.">
        <title>A new type of DNA phosphorothioation-based antiviral system in archaea.</title>
        <authorList>
            <person name="Xiong L."/>
            <person name="Liu S."/>
            <person name="Chen S."/>
            <person name="Xiao Y."/>
            <person name="Zhu B."/>
            <person name="Gao Y."/>
            <person name="Zhang Y."/>
            <person name="Chen B."/>
            <person name="Luo J."/>
            <person name="Deng Z."/>
            <person name="Chen X."/>
            <person name="Wang L."/>
            <person name="Chen S."/>
        </authorList>
    </citation>
    <scope>NUCLEOTIDE SEQUENCE [LARGE SCALE GENOMIC DNA]</scope>
    <source>
        <strain evidence="3 4">CBA1105</strain>
    </source>
</reference>
<keyword evidence="2" id="KW-1133">Transmembrane helix</keyword>
<name>A0A4D6HFG4_9EURY</name>
<dbReference type="KEGG" id="hsn:DV733_15390"/>
<feature type="transmembrane region" description="Helical" evidence="2">
    <location>
        <begin position="12"/>
        <end position="30"/>
    </location>
</feature>
<gene>
    <name evidence="3" type="ORF">DV733_15390</name>
</gene>
<feature type="compositionally biased region" description="Polar residues" evidence="1">
    <location>
        <begin position="88"/>
        <end position="98"/>
    </location>
</feature>
<proteinExistence type="predicted"/>
<dbReference type="EMBL" id="CP031310">
    <property type="protein sequence ID" value="QCC52530.1"/>
    <property type="molecule type" value="Genomic_DNA"/>
</dbReference>
<dbReference type="Proteomes" id="UP000296706">
    <property type="component" value="Chromosome"/>
</dbReference>
<feature type="transmembrane region" description="Helical" evidence="2">
    <location>
        <begin position="36"/>
        <end position="58"/>
    </location>
</feature>
<dbReference type="GeneID" id="39849272"/>
<organism evidence="3 4">
    <name type="scientific">Halapricum salinum</name>
    <dbReference type="NCBI Taxonomy" id="1457250"/>
    <lineage>
        <taxon>Archaea</taxon>
        <taxon>Methanobacteriati</taxon>
        <taxon>Methanobacteriota</taxon>
        <taxon>Stenosarchaea group</taxon>
        <taxon>Halobacteria</taxon>
        <taxon>Halobacteriales</taxon>
        <taxon>Haloarculaceae</taxon>
        <taxon>Halapricum</taxon>
    </lineage>
</organism>
<dbReference type="AlphaFoldDB" id="A0A4D6HFG4"/>
<keyword evidence="2" id="KW-0472">Membrane</keyword>
<accession>A0A4D6HFG4</accession>
<protein>
    <recommendedName>
        <fullName evidence="5">DUF4282 domain-containing protein</fullName>
    </recommendedName>
</protein>
<evidence type="ECO:0000256" key="2">
    <source>
        <dbReference type="SAM" id="Phobius"/>
    </source>
</evidence>
<feature type="region of interest" description="Disordered" evidence="1">
    <location>
        <begin position="72"/>
        <end position="120"/>
    </location>
</feature>
<evidence type="ECO:0000256" key="1">
    <source>
        <dbReference type="SAM" id="MobiDB-lite"/>
    </source>
</evidence>
<evidence type="ECO:0000313" key="4">
    <source>
        <dbReference type="Proteomes" id="UP000296706"/>
    </source>
</evidence>
<keyword evidence="2" id="KW-0812">Transmembrane</keyword>
<evidence type="ECO:0008006" key="5">
    <source>
        <dbReference type="Google" id="ProtNLM"/>
    </source>
</evidence>
<evidence type="ECO:0000313" key="3">
    <source>
        <dbReference type="EMBL" id="QCC52530.1"/>
    </source>
</evidence>
<dbReference type="RefSeq" id="WP_049992851.1">
    <property type="nucleotide sequence ID" value="NZ_CP031310.1"/>
</dbReference>
<sequence length="120" mass="12940">MVSATSHAIAYYFKAVLVGVILFLITATMIDGGAEGGGLLFGALVVLGWPFIMTVLLFHQVGSVVDDKLQEQRAARAQANRHPRQKRQSNSGKRQSNLGKRRTASDIDSGGQRGSNSGRR</sequence>